<dbReference type="EMBL" id="JANWTC010000001">
    <property type="protein sequence ID" value="MCS5478427.1"/>
    <property type="molecule type" value="Genomic_DNA"/>
</dbReference>
<organism evidence="2 3">
    <name type="scientific">Corynebacterium lemuris</name>
    <dbReference type="NCBI Taxonomy" id="1859292"/>
    <lineage>
        <taxon>Bacteria</taxon>
        <taxon>Bacillati</taxon>
        <taxon>Actinomycetota</taxon>
        <taxon>Actinomycetes</taxon>
        <taxon>Mycobacteriales</taxon>
        <taxon>Corynebacteriaceae</taxon>
        <taxon>Corynebacterium</taxon>
    </lineage>
</organism>
<gene>
    <name evidence="2" type="ORF">NYP18_02025</name>
</gene>
<evidence type="ECO:0000313" key="2">
    <source>
        <dbReference type="EMBL" id="MCS5478427.1"/>
    </source>
</evidence>
<name>A0ABT2FT77_9CORY</name>
<sequence length="310" mass="35276">MELNGKHWTRKDLAARGLNDRAIREGIRDGTLHRVGRGLYTPQKVEGLELLQAIRYRYPHIIFDSYTAAGVYGLGEIKTPVSGLLPVGARPIKNELLTASRSRNRRYREVHGLAVTTPAAVAADIPRWELLERVKFLETHYDGLNGKEEFSADYRALNSSQKGALALLLKRAVIGASSRMERLFLLDLRKVGLHVIPNFRFGPYTWDAGFPRGTALVDLDSLRFHGPDTPDTFIVDRWKANHAEMAGWGHLQFTDFCLNDKQARRTAVDEIKRMVEHRRSLRGTRRHPRPVPGRVTDGVWKFHRELSTGR</sequence>
<evidence type="ECO:0000313" key="3">
    <source>
        <dbReference type="Proteomes" id="UP001205965"/>
    </source>
</evidence>
<feature type="domain" description="AbiEi antitoxin N-terminal" evidence="1">
    <location>
        <begin position="9"/>
        <end position="41"/>
    </location>
</feature>
<protein>
    <submittedName>
        <fullName evidence="2">Type IV toxin-antitoxin system AbiEi family antitoxin domain-containing protein</fullName>
    </submittedName>
</protein>
<comment type="caution">
    <text evidence="2">The sequence shown here is derived from an EMBL/GenBank/DDBJ whole genome shotgun (WGS) entry which is preliminary data.</text>
</comment>
<dbReference type="RefSeq" id="WP_259426448.1">
    <property type="nucleotide sequence ID" value="NZ_JANWTC010000001.1"/>
</dbReference>
<evidence type="ECO:0000259" key="1">
    <source>
        <dbReference type="Pfam" id="PF13338"/>
    </source>
</evidence>
<dbReference type="InterPro" id="IPR025159">
    <property type="entry name" value="AbiEi_N"/>
</dbReference>
<proteinExistence type="predicted"/>
<keyword evidence="3" id="KW-1185">Reference proteome</keyword>
<dbReference type="Proteomes" id="UP001205965">
    <property type="component" value="Unassembled WGS sequence"/>
</dbReference>
<accession>A0ABT2FT77</accession>
<dbReference type="Pfam" id="PF13338">
    <property type="entry name" value="AbiEi_4"/>
    <property type="match status" value="1"/>
</dbReference>
<reference evidence="2 3" key="1">
    <citation type="submission" date="2022-08" db="EMBL/GenBank/DDBJ databases">
        <title>YIM 101645 draft genome.</title>
        <authorList>
            <person name="Chen X."/>
        </authorList>
    </citation>
    <scope>NUCLEOTIDE SEQUENCE [LARGE SCALE GENOMIC DNA]</scope>
    <source>
        <strain evidence="2 3">YIM 101645</strain>
    </source>
</reference>